<evidence type="ECO:0000313" key="3">
    <source>
        <dbReference type="Proteomes" id="UP000003460"/>
    </source>
</evidence>
<sequence>MKNFTLSFRKKQLVSSALCAFFWGACLTTSQTCHAQASPADTICFTYSQHIQNVEESSGTGFRVGGKFAPCIMLKPEQGLSGCQIAVINPCLTYADKTTKRPGKIFIKDPVTLQSLYEQDCELQFGYNPIELTTPYTIGTTNVLIGYEVNVEPGEYILGIGTHKLRDEEGCWLIYQNKLQNCAGYSSMSNWAMEVAVLPNGQDKSTNLIVRSLTPELPYVAREKDAKAYAIVHNLSTKDITSVTCKIDGITANAVTKQLTLNIKKGHMDTLKLDAPIIKSGKLEVSLSKVNDIDKEVATSSTCSFVYYGKQNMPKRQHLFERWVAQWAPFTSRVNEEIDDVKEFFEGTDLKFNICELHVDDNISTAESEILRANSYNNMSAGKTPVPRLSLNRIPYDDATVTYSCLGNSKARLEDLEEGTYSFYNFNLSLTPTDDPKKLKAKVDVTELEKLDFDDVVLTLTLLEDSVLAVKQTQAPSDPYYYNNLFVKTINSTNGTPLVFVDGKFSETYDVEIGNIRSGNINNFKVLATIGRRPNVTSPASDKMIFDSRVATYPVASGITQAEAPAAVNITVTDGKVCVTGAYDHLSIYTASGQIVDPALPLCSGNYIVKVTRGKNVITRKINVK</sequence>
<dbReference type="Gene3D" id="2.60.40.10">
    <property type="entry name" value="Immunoglobulins"/>
    <property type="match status" value="1"/>
</dbReference>
<proteinExistence type="predicted"/>
<gene>
    <name evidence="2" type="ORF">GCWU000325_00054</name>
</gene>
<dbReference type="eggNOG" id="ENOG5033SWI">
    <property type="taxonomic scope" value="Bacteria"/>
</dbReference>
<name>C9LCV9_9BACT</name>
<keyword evidence="1" id="KW-0732">Signal</keyword>
<dbReference type="OrthoDB" id="9895847at2"/>
<dbReference type="GeneID" id="84575445"/>
<organism evidence="2 3">
    <name type="scientific">Alloprevotella tannerae ATCC 51259</name>
    <dbReference type="NCBI Taxonomy" id="626522"/>
    <lineage>
        <taxon>Bacteria</taxon>
        <taxon>Pseudomonadati</taxon>
        <taxon>Bacteroidota</taxon>
        <taxon>Bacteroidia</taxon>
        <taxon>Bacteroidales</taxon>
        <taxon>Prevotellaceae</taxon>
        <taxon>Alloprevotella</taxon>
    </lineage>
</organism>
<dbReference type="HOGENOM" id="CLU_437338_0_0_10"/>
<dbReference type="RefSeq" id="WP_006253824.1">
    <property type="nucleotide sequence ID" value="NZ_GG700642.1"/>
</dbReference>
<dbReference type="PROSITE" id="PS51257">
    <property type="entry name" value="PROKAR_LIPOPROTEIN"/>
    <property type="match status" value="1"/>
</dbReference>
<feature type="signal peptide" evidence="1">
    <location>
        <begin position="1"/>
        <end position="35"/>
    </location>
</feature>
<reference evidence="2" key="1">
    <citation type="submission" date="2009-09" db="EMBL/GenBank/DDBJ databases">
        <authorList>
            <person name="Weinstock G."/>
            <person name="Sodergren E."/>
            <person name="Clifton S."/>
            <person name="Fulton L."/>
            <person name="Fulton B."/>
            <person name="Courtney L."/>
            <person name="Fronick C."/>
            <person name="Harrison M."/>
            <person name="Strong C."/>
            <person name="Farmer C."/>
            <person name="Delahaunty K."/>
            <person name="Markovic C."/>
            <person name="Hall O."/>
            <person name="Minx P."/>
            <person name="Tomlinson C."/>
            <person name="Mitreva M."/>
            <person name="Nelson J."/>
            <person name="Hou S."/>
            <person name="Wollam A."/>
            <person name="Pepin K.H."/>
            <person name="Johnson M."/>
            <person name="Bhonagiri V."/>
            <person name="Nash W.E."/>
            <person name="Warren W."/>
            <person name="Chinwalla A."/>
            <person name="Mardis E.R."/>
            <person name="Wilson R.K."/>
        </authorList>
    </citation>
    <scope>NUCLEOTIDE SEQUENCE [LARGE SCALE GENOMIC DNA]</scope>
    <source>
        <strain evidence="2">ATCC 51259</strain>
    </source>
</reference>
<keyword evidence="3" id="KW-1185">Reference proteome</keyword>
<dbReference type="EMBL" id="ACIJ02000001">
    <property type="protein sequence ID" value="EEX73067.1"/>
    <property type="molecule type" value="Genomic_DNA"/>
</dbReference>
<evidence type="ECO:0000256" key="1">
    <source>
        <dbReference type="SAM" id="SignalP"/>
    </source>
</evidence>
<feature type="chain" id="PRO_5002998445" description="Secretion system C-terminal sorting domain-containing protein" evidence="1">
    <location>
        <begin position="36"/>
        <end position="625"/>
    </location>
</feature>
<dbReference type="STRING" id="626522.GCWU000325_00054"/>
<protein>
    <recommendedName>
        <fullName evidence="4">Secretion system C-terminal sorting domain-containing protein</fullName>
    </recommendedName>
</protein>
<evidence type="ECO:0000313" key="2">
    <source>
        <dbReference type="EMBL" id="EEX73067.1"/>
    </source>
</evidence>
<dbReference type="InterPro" id="IPR013783">
    <property type="entry name" value="Ig-like_fold"/>
</dbReference>
<dbReference type="AlphaFoldDB" id="C9LCV9"/>
<dbReference type="Proteomes" id="UP000003460">
    <property type="component" value="Unassembled WGS sequence"/>
</dbReference>
<comment type="caution">
    <text evidence="2">The sequence shown here is derived from an EMBL/GenBank/DDBJ whole genome shotgun (WGS) entry which is preliminary data.</text>
</comment>
<accession>C9LCV9</accession>
<evidence type="ECO:0008006" key="4">
    <source>
        <dbReference type="Google" id="ProtNLM"/>
    </source>
</evidence>